<comment type="caution">
    <text evidence="2">The sequence shown here is derived from an EMBL/GenBank/DDBJ whole genome shotgun (WGS) entry which is preliminary data.</text>
</comment>
<dbReference type="OMA" id="NCMEASN"/>
<dbReference type="OrthoDB" id="690994at2759"/>
<protein>
    <submittedName>
        <fullName evidence="2">Deoxyhypusine synthase</fullName>
    </submittedName>
</protein>
<keyword evidence="3" id="KW-1185">Reference proteome</keyword>
<dbReference type="Gramene" id="PSS11309">
    <property type="protein sequence ID" value="PSS11309"/>
    <property type="gene ID" value="CEY00_Acc15583"/>
</dbReference>
<reference evidence="3" key="2">
    <citation type="journal article" date="2018" name="BMC Genomics">
        <title>A manually annotated Actinidia chinensis var. chinensis (kiwifruit) genome highlights the challenges associated with draft genomes and gene prediction in plants.</title>
        <authorList>
            <person name="Pilkington S.M."/>
            <person name="Crowhurst R."/>
            <person name="Hilario E."/>
            <person name="Nardozza S."/>
            <person name="Fraser L."/>
            <person name="Peng Y."/>
            <person name="Gunaseelan K."/>
            <person name="Simpson R."/>
            <person name="Tahir J."/>
            <person name="Deroles S.C."/>
            <person name="Templeton K."/>
            <person name="Luo Z."/>
            <person name="Davy M."/>
            <person name="Cheng C."/>
            <person name="McNeilage M."/>
            <person name="Scaglione D."/>
            <person name="Liu Y."/>
            <person name="Zhang Q."/>
            <person name="Datson P."/>
            <person name="De Silva N."/>
            <person name="Gardiner S.E."/>
            <person name="Bassett H."/>
            <person name="Chagne D."/>
            <person name="McCallum J."/>
            <person name="Dzierzon H."/>
            <person name="Deng C."/>
            <person name="Wang Y.Y."/>
            <person name="Barron L."/>
            <person name="Manako K."/>
            <person name="Bowen J."/>
            <person name="Foster T.M."/>
            <person name="Erridge Z.A."/>
            <person name="Tiffin H."/>
            <person name="Waite C.N."/>
            <person name="Davies K.M."/>
            <person name="Grierson E.P."/>
            <person name="Laing W.A."/>
            <person name="Kirk R."/>
            <person name="Chen X."/>
            <person name="Wood M."/>
            <person name="Montefiori M."/>
            <person name="Brummell D.A."/>
            <person name="Schwinn K.E."/>
            <person name="Catanach A."/>
            <person name="Fullerton C."/>
            <person name="Li D."/>
            <person name="Meiyalaghan S."/>
            <person name="Nieuwenhuizen N."/>
            <person name="Read N."/>
            <person name="Prakash R."/>
            <person name="Hunter D."/>
            <person name="Zhang H."/>
            <person name="McKenzie M."/>
            <person name="Knabel M."/>
            <person name="Harris A."/>
            <person name="Allan A.C."/>
            <person name="Gleave A."/>
            <person name="Chen A."/>
            <person name="Janssen B.J."/>
            <person name="Plunkett B."/>
            <person name="Ampomah-Dwamena C."/>
            <person name="Voogd C."/>
            <person name="Leif D."/>
            <person name="Lafferty D."/>
            <person name="Souleyre E.J.F."/>
            <person name="Varkonyi-Gasic E."/>
            <person name="Gambi F."/>
            <person name="Hanley J."/>
            <person name="Yao J.L."/>
            <person name="Cheung J."/>
            <person name="David K.M."/>
            <person name="Warren B."/>
            <person name="Marsh K."/>
            <person name="Snowden K.C."/>
            <person name="Lin-Wang K."/>
            <person name="Brian L."/>
            <person name="Martinez-Sanchez M."/>
            <person name="Wang M."/>
            <person name="Ileperuma N."/>
            <person name="Macnee N."/>
            <person name="Campin R."/>
            <person name="McAtee P."/>
            <person name="Drummond R.S.M."/>
            <person name="Espley R.V."/>
            <person name="Ireland H.S."/>
            <person name="Wu R."/>
            <person name="Atkinson R.G."/>
            <person name="Karunairetnam S."/>
            <person name="Bulley S."/>
            <person name="Chunkath S."/>
            <person name="Hanley Z."/>
            <person name="Storey R."/>
            <person name="Thrimawithana A.H."/>
            <person name="Thomson S."/>
            <person name="David C."/>
            <person name="Testolin R."/>
            <person name="Huang H."/>
            <person name="Hellens R.P."/>
            <person name="Schaffer R.J."/>
        </authorList>
    </citation>
    <scope>NUCLEOTIDE SEQUENCE [LARGE SCALE GENOMIC DNA]</scope>
    <source>
        <strain evidence="3">cv. Red5</strain>
    </source>
</reference>
<dbReference type="EMBL" id="NKQK01000014">
    <property type="protein sequence ID" value="PSS11309.1"/>
    <property type="molecule type" value="Genomic_DNA"/>
</dbReference>
<feature type="region of interest" description="Disordered" evidence="1">
    <location>
        <begin position="1"/>
        <end position="30"/>
    </location>
</feature>
<reference evidence="2 3" key="1">
    <citation type="submission" date="2017-07" db="EMBL/GenBank/DDBJ databases">
        <title>An improved, manually edited Actinidia chinensis var. chinensis (kiwifruit) genome highlights the challenges associated with draft genomes and gene prediction in plants.</title>
        <authorList>
            <person name="Pilkington S."/>
            <person name="Crowhurst R."/>
            <person name="Hilario E."/>
            <person name="Nardozza S."/>
            <person name="Fraser L."/>
            <person name="Peng Y."/>
            <person name="Gunaseelan K."/>
            <person name="Simpson R."/>
            <person name="Tahir J."/>
            <person name="Deroles S."/>
            <person name="Templeton K."/>
            <person name="Luo Z."/>
            <person name="Davy M."/>
            <person name="Cheng C."/>
            <person name="Mcneilage M."/>
            <person name="Scaglione D."/>
            <person name="Liu Y."/>
            <person name="Zhang Q."/>
            <person name="Datson P."/>
            <person name="De Silva N."/>
            <person name="Gardiner S."/>
            <person name="Bassett H."/>
            <person name="Chagne D."/>
            <person name="Mccallum J."/>
            <person name="Dzierzon H."/>
            <person name="Deng C."/>
            <person name="Wang Y.-Y."/>
            <person name="Barron N."/>
            <person name="Manako K."/>
            <person name="Bowen J."/>
            <person name="Foster T."/>
            <person name="Erridge Z."/>
            <person name="Tiffin H."/>
            <person name="Waite C."/>
            <person name="Davies K."/>
            <person name="Grierson E."/>
            <person name="Laing W."/>
            <person name="Kirk R."/>
            <person name="Chen X."/>
            <person name="Wood M."/>
            <person name="Montefiori M."/>
            <person name="Brummell D."/>
            <person name="Schwinn K."/>
            <person name="Catanach A."/>
            <person name="Fullerton C."/>
            <person name="Li D."/>
            <person name="Meiyalaghan S."/>
            <person name="Nieuwenhuizen N."/>
            <person name="Read N."/>
            <person name="Prakash R."/>
            <person name="Hunter D."/>
            <person name="Zhang H."/>
            <person name="Mckenzie M."/>
            <person name="Knabel M."/>
            <person name="Harris A."/>
            <person name="Allan A."/>
            <person name="Chen A."/>
            <person name="Janssen B."/>
            <person name="Plunkett B."/>
            <person name="Dwamena C."/>
            <person name="Voogd C."/>
            <person name="Leif D."/>
            <person name="Lafferty D."/>
            <person name="Souleyre E."/>
            <person name="Varkonyi-Gasic E."/>
            <person name="Gambi F."/>
            <person name="Hanley J."/>
            <person name="Yao J.-L."/>
            <person name="Cheung J."/>
            <person name="David K."/>
            <person name="Warren B."/>
            <person name="Marsh K."/>
            <person name="Snowden K."/>
            <person name="Lin-Wang K."/>
            <person name="Brian L."/>
            <person name="Martinez-Sanchez M."/>
            <person name="Wang M."/>
            <person name="Ileperuma N."/>
            <person name="Macnee N."/>
            <person name="Campin R."/>
            <person name="Mcatee P."/>
            <person name="Drummond R."/>
            <person name="Espley R."/>
            <person name="Ireland H."/>
            <person name="Wu R."/>
            <person name="Atkinson R."/>
            <person name="Karunairetnam S."/>
            <person name="Bulley S."/>
            <person name="Chunkath S."/>
            <person name="Hanley Z."/>
            <person name="Storey R."/>
            <person name="Thrimawithana A."/>
            <person name="Thomson S."/>
            <person name="David C."/>
            <person name="Testolin R."/>
        </authorList>
    </citation>
    <scope>NUCLEOTIDE SEQUENCE [LARGE SCALE GENOMIC DNA]</scope>
    <source>
        <strain evidence="3">cv. Red5</strain>
        <tissue evidence="2">Young leaf</tissue>
    </source>
</reference>
<dbReference type="AlphaFoldDB" id="A0A2R6QMZ9"/>
<proteinExistence type="predicted"/>
<sequence length="100" mass="12068">MGNCLETCIESQEVEREQEKQEEREEKEDGFVKESGVRIKIVLTKEELEWLMFEIKEKRGKRLEDVLEEIEKERRKERVVVWKPALESIMESPEVVEMDR</sequence>
<dbReference type="InParanoid" id="A0A2R6QMZ9"/>
<organism evidence="2 3">
    <name type="scientific">Actinidia chinensis var. chinensis</name>
    <name type="common">Chinese soft-hair kiwi</name>
    <dbReference type="NCBI Taxonomy" id="1590841"/>
    <lineage>
        <taxon>Eukaryota</taxon>
        <taxon>Viridiplantae</taxon>
        <taxon>Streptophyta</taxon>
        <taxon>Embryophyta</taxon>
        <taxon>Tracheophyta</taxon>
        <taxon>Spermatophyta</taxon>
        <taxon>Magnoliopsida</taxon>
        <taxon>eudicotyledons</taxon>
        <taxon>Gunneridae</taxon>
        <taxon>Pentapetalae</taxon>
        <taxon>asterids</taxon>
        <taxon>Ericales</taxon>
        <taxon>Actinidiaceae</taxon>
        <taxon>Actinidia</taxon>
    </lineage>
</organism>
<evidence type="ECO:0000256" key="1">
    <source>
        <dbReference type="SAM" id="MobiDB-lite"/>
    </source>
</evidence>
<evidence type="ECO:0000313" key="3">
    <source>
        <dbReference type="Proteomes" id="UP000241394"/>
    </source>
</evidence>
<evidence type="ECO:0000313" key="2">
    <source>
        <dbReference type="EMBL" id="PSS11309.1"/>
    </source>
</evidence>
<dbReference type="FunCoup" id="A0A2R6QMZ9">
    <property type="interactions" value="302"/>
</dbReference>
<gene>
    <name evidence="2" type="ORF">CEY00_Acc15583</name>
</gene>
<dbReference type="PANTHER" id="PTHR35704:SF1">
    <property type="entry name" value="OS02G0254600 PROTEIN"/>
    <property type="match status" value="1"/>
</dbReference>
<dbReference type="PANTHER" id="PTHR35704">
    <property type="entry name" value="OS02G0254600 PROTEIN"/>
    <property type="match status" value="1"/>
</dbReference>
<feature type="compositionally biased region" description="Basic and acidic residues" evidence="1">
    <location>
        <begin position="13"/>
        <end position="30"/>
    </location>
</feature>
<accession>A0A2R6QMZ9</accession>
<name>A0A2R6QMZ9_ACTCC</name>
<dbReference type="Proteomes" id="UP000241394">
    <property type="component" value="Chromosome LG14"/>
</dbReference>